<dbReference type="STRING" id="1194090.SAMN05443144_10142"/>
<organism evidence="1 2">
    <name type="scientific">Fodinibius roseus</name>
    <dbReference type="NCBI Taxonomy" id="1194090"/>
    <lineage>
        <taxon>Bacteria</taxon>
        <taxon>Pseudomonadati</taxon>
        <taxon>Balneolota</taxon>
        <taxon>Balneolia</taxon>
        <taxon>Balneolales</taxon>
        <taxon>Balneolaceae</taxon>
        <taxon>Fodinibius</taxon>
    </lineage>
</organism>
<reference evidence="1 2" key="1">
    <citation type="submission" date="2016-11" db="EMBL/GenBank/DDBJ databases">
        <authorList>
            <person name="Jaros S."/>
            <person name="Januszkiewicz K."/>
            <person name="Wedrychowicz H."/>
        </authorList>
    </citation>
    <scope>NUCLEOTIDE SEQUENCE [LARGE SCALE GENOMIC DNA]</scope>
    <source>
        <strain evidence="1 2">DSM 21986</strain>
    </source>
</reference>
<keyword evidence="2" id="KW-1185">Reference proteome</keyword>
<evidence type="ECO:0000313" key="1">
    <source>
        <dbReference type="EMBL" id="SHE31828.1"/>
    </source>
</evidence>
<accession>A0A1M4SI48</accession>
<gene>
    <name evidence="1" type="ORF">SAMN05443144_10142</name>
</gene>
<dbReference type="AlphaFoldDB" id="A0A1M4SI48"/>
<dbReference type="Proteomes" id="UP000184041">
    <property type="component" value="Unassembled WGS sequence"/>
</dbReference>
<sequence length="39" mass="4245">MHIYNSAPANRVAGSLVGEARAALFRIFIKPHSNLFFAG</sequence>
<evidence type="ECO:0000313" key="2">
    <source>
        <dbReference type="Proteomes" id="UP000184041"/>
    </source>
</evidence>
<protein>
    <submittedName>
        <fullName evidence="1">Uncharacterized protein</fullName>
    </submittedName>
</protein>
<name>A0A1M4SI48_9BACT</name>
<proteinExistence type="predicted"/>
<dbReference type="EMBL" id="FQUS01000001">
    <property type="protein sequence ID" value="SHE31828.1"/>
    <property type="molecule type" value="Genomic_DNA"/>
</dbReference>